<dbReference type="RefSeq" id="WP_073854760.1">
    <property type="nucleotide sequence ID" value="NZ_BAAATC010000019.1"/>
</dbReference>
<evidence type="ECO:0000313" key="2">
    <source>
        <dbReference type="EMBL" id="PEG55819.1"/>
    </source>
</evidence>
<reference evidence="2 4" key="2">
    <citation type="submission" date="2017-10" db="EMBL/GenBank/DDBJ databases">
        <title>The new phylogeny of genus Mycobacterium.</title>
        <authorList>
            <person name="Tortoli E."/>
            <person name="Trovato A."/>
            <person name="Cirillo D.M."/>
        </authorList>
    </citation>
    <scope>NUCLEOTIDE SEQUENCE [LARGE SCALE GENOMIC DNA]</scope>
    <source>
        <strain evidence="2 4">IP141170001</strain>
    </source>
</reference>
<sequence>MPHTRDTRVDAPEVGTLAARITARLCADRLDGELSLGFFGAPGSAAALHAARLESDRERRCIVRALDGIVTGAGRGRRIAHVPVHAANVRASEQTINEVVARLRAPRAVSARGVARLRRVLSDGAGPLYLTGVGDLEGRLRAALAAL</sequence>
<protein>
    <submittedName>
        <fullName evidence="1">Uncharacterized protein</fullName>
    </submittedName>
</protein>
<accession>A0A1Q4HJ29</accession>
<dbReference type="EMBL" id="PDCR01000004">
    <property type="protein sequence ID" value="PEG55819.1"/>
    <property type="molecule type" value="Genomic_DNA"/>
</dbReference>
<evidence type="ECO:0000313" key="4">
    <source>
        <dbReference type="Proteomes" id="UP000220340"/>
    </source>
</evidence>
<reference evidence="1 3" key="1">
    <citation type="submission" date="2016-09" db="EMBL/GenBank/DDBJ databases">
        <title>genome sequences of unsequenced Mycobacteria.</title>
        <authorList>
            <person name="Greninger A.L."/>
            <person name="Jerome K.R."/>
            <person name="Mcnair B."/>
            <person name="Wallis C."/>
            <person name="Fang F."/>
        </authorList>
    </citation>
    <scope>NUCLEOTIDE SEQUENCE [LARGE SCALE GENOMIC DNA]</scope>
    <source>
        <strain evidence="1 3">BM1</strain>
    </source>
</reference>
<dbReference type="Proteomes" id="UP000220340">
    <property type="component" value="Unassembled WGS sequence"/>
</dbReference>
<comment type="caution">
    <text evidence="1">The sequence shown here is derived from an EMBL/GenBank/DDBJ whole genome shotgun (WGS) entry which is preliminary data.</text>
</comment>
<dbReference type="EMBL" id="MIJD01000141">
    <property type="protein sequence ID" value="OPE53640.1"/>
    <property type="molecule type" value="Genomic_DNA"/>
</dbReference>
<gene>
    <name evidence="1" type="ORF">BV510_14515</name>
    <name evidence="2" type="ORF">CRI78_04140</name>
</gene>
<proteinExistence type="predicted"/>
<evidence type="ECO:0000313" key="1">
    <source>
        <dbReference type="EMBL" id="OPE53640.1"/>
    </source>
</evidence>
<evidence type="ECO:0000313" key="3">
    <source>
        <dbReference type="Proteomes" id="UP000191039"/>
    </source>
</evidence>
<dbReference type="Proteomes" id="UP000191039">
    <property type="component" value="Unassembled WGS sequence"/>
</dbReference>
<dbReference type="OrthoDB" id="4630055at2"/>
<dbReference type="AlphaFoldDB" id="A0A1Q4HJ29"/>
<keyword evidence="4" id="KW-1185">Reference proteome</keyword>
<name>A0A1Q4HJ29_9MYCO</name>
<organism evidence="1 3">
    <name type="scientific">Mycolicibacterium diernhoferi</name>
    <dbReference type="NCBI Taxonomy" id="1801"/>
    <lineage>
        <taxon>Bacteria</taxon>
        <taxon>Bacillati</taxon>
        <taxon>Actinomycetota</taxon>
        <taxon>Actinomycetes</taxon>
        <taxon>Mycobacteriales</taxon>
        <taxon>Mycobacteriaceae</taxon>
        <taxon>Mycolicibacterium</taxon>
    </lineage>
</organism>